<evidence type="ECO:0000313" key="2">
    <source>
        <dbReference type="EMBL" id="MXQ11799.1"/>
    </source>
</evidence>
<sequence>MLENFTHRRIETSEAVINLRHAGNGPPVLLLHGHPQTHAMWHRVAPRLAEDYTVVCADLRGYGDSSKPPTTSDHEPYSKRAMARDMVEVMRSLGFERFAVVGHDRGGRCAYRMALDHPTRIMALSVLDILPTYEHFRRTDMAFAMGYWHWFFLAQPHPIPETLISADPDTFYLRRGRDLFDAEALSEYRRCYSDPRTINAMCEDYRAGATIDMRLDEADLKAGRRITCPVLALWGLRNGLERWYDVPAVWRDWADHVEGQGIDCGHYIAEEAPEETLSALQPFLVKAFDADRSHASDTQR</sequence>
<organism evidence="2 3">
    <name type="scientific">Microvirga makkahensis</name>
    <dbReference type="NCBI Taxonomy" id="1128670"/>
    <lineage>
        <taxon>Bacteria</taxon>
        <taxon>Pseudomonadati</taxon>
        <taxon>Pseudomonadota</taxon>
        <taxon>Alphaproteobacteria</taxon>
        <taxon>Hyphomicrobiales</taxon>
        <taxon>Methylobacteriaceae</taxon>
        <taxon>Microvirga</taxon>
    </lineage>
</organism>
<keyword evidence="2" id="KW-0378">Hydrolase</keyword>
<dbReference type="RefSeq" id="WP_160884372.1">
    <property type="nucleotide sequence ID" value="NZ_WURB01000005.1"/>
</dbReference>
<dbReference type="InterPro" id="IPR000073">
    <property type="entry name" value="AB_hydrolase_1"/>
</dbReference>
<reference evidence="2 3" key="1">
    <citation type="submission" date="2019-12" db="EMBL/GenBank/DDBJ databases">
        <authorList>
            <person name="Yuan C.-G."/>
        </authorList>
    </citation>
    <scope>NUCLEOTIDE SEQUENCE [LARGE SCALE GENOMIC DNA]</scope>
    <source>
        <strain evidence="2 3">KCTC 23863</strain>
    </source>
</reference>
<evidence type="ECO:0000313" key="3">
    <source>
        <dbReference type="Proteomes" id="UP000436483"/>
    </source>
</evidence>
<keyword evidence="3" id="KW-1185">Reference proteome</keyword>
<dbReference type="InterPro" id="IPR029058">
    <property type="entry name" value="AB_hydrolase_fold"/>
</dbReference>
<accession>A0A7X3MRA5</accession>
<dbReference type="AlphaFoldDB" id="A0A7X3MRA5"/>
<protein>
    <submittedName>
        <fullName evidence="2">Alpha/beta fold hydrolase</fullName>
    </submittedName>
</protein>
<dbReference type="PRINTS" id="PR00111">
    <property type="entry name" value="ABHYDROLASE"/>
</dbReference>
<dbReference type="Pfam" id="PF00561">
    <property type="entry name" value="Abhydrolase_1"/>
    <property type="match status" value="1"/>
</dbReference>
<dbReference type="OrthoDB" id="9812774at2"/>
<dbReference type="EMBL" id="WURB01000005">
    <property type="protein sequence ID" value="MXQ11799.1"/>
    <property type="molecule type" value="Genomic_DNA"/>
</dbReference>
<gene>
    <name evidence="2" type="ORF">GR328_10080</name>
</gene>
<dbReference type="Gene3D" id="3.40.50.1820">
    <property type="entry name" value="alpha/beta hydrolase"/>
    <property type="match status" value="1"/>
</dbReference>
<dbReference type="PANTHER" id="PTHR43798">
    <property type="entry name" value="MONOACYLGLYCEROL LIPASE"/>
    <property type="match status" value="1"/>
</dbReference>
<dbReference type="SUPFAM" id="SSF53474">
    <property type="entry name" value="alpha/beta-Hydrolases"/>
    <property type="match status" value="1"/>
</dbReference>
<dbReference type="GO" id="GO:0016787">
    <property type="term" value="F:hydrolase activity"/>
    <property type="evidence" value="ECO:0007669"/>
    <property type="project" value="UniProtKB-KW"/>
</dbReference>
<reference evidence="2 3" key="2">
    <citation type="submission" date="2020-01" db="EMBL/GenBank/DDBJ databases">
        <title>Microvirga sp. nov., an arsenate reduction bacterium isolated from Tibet hotspring sediments.</title>
        <authorList>
            <person name="Xian W.-D."/>
            <person name="Li W.-J."/>
        </authorList>
    </citation>
    <scope>NUCLEOTIDE SEQUENCE [LARGE SCALE GENOMIC DNA]</scope>
    <source>
        <strain evidence="2 3">KCTC 23863</strain>
    </source>
</reference>
<dbReference type="Proteomes" id="UP000436483">
    <property type="component" value="Unassembled WGS sequence"/>
</dbReference>
<evidence type="ECO:0000259" key="1">
    <source>
        <dbReference type="Pfam" id="PF00561"/>
    </source>
</evidence>
<dbReference type="PRINTS" id="PR00412">
    <property type="entry name" value="EPOXHYDRLASE"/>
</dbReference>
<name>A0A7X3MRA5_9HYPH</name>
<dbReference type="InterPro" id="IPR050266">
    <property type="entry name" value="AB_hydrolase_sf"/>
</dbReference>
<feature type="domain" description="AB hydrolase-1" evidence="1">
    <location>
        <begin position="26"/>
        <end position="273"/>
    </location>
</feature>
<comment type="caution">
    <text evidence="2">The sequence shown here is derived from an EMBL/GenBank/DDBJ whole genome shotgun (WGS) entry which is preliminary data.</text>
</comment>
<dbReference type="InterPro" id="IPR000639">
    <property type="entry name" value="Epox_hydrolase-like"/>
</dbReference>
<proteinExistence type="predicted"/>